<gene>
    <name evidence="5" type="ORF">Cva_00846</name>
</gene>
<comment type="similarity">
    <text evidence="4">Belongs to the glycosyl hydrolase 24 family.</text>
</comment>
<name>A0A0K8MD99_9PROT</name>
<keyword evidence="1 4" id="KW-0929">Antimicrobial</keyword>
<evidence type="ECO:0000256" key="4">
    <source>
        <dbReference type="RuleBase" id="RU003788"/>
    </source>
</evidence>
<sequence length="151" mass="17409">MNISNKGLDLLKKLEGFKSKPYHCSAGKKTIGYGHVILPNEDFTEVTLDQANTLLKHDVSWAERAVTRIFPHLLQHQFDALVIFVFNIGETQFVKSKVCSYLKLKMLDQAIYVWKQYCKALNPKTKELEPVQGLINRRNAEIDLFKIESKQ</sequence>
<dbReference type="GO" id="GO:0009253">
    <property type="term" value="P:peptidoglycan catabolic process"/>
    <property type="evidence" value="ECO:0007669"/>
    <property type="project" value="InterPro"/>
</dbReference>
<keyword evidence="4" id="KW-0378">Hydrolase</keyword>
<dbReference type="EMBL" id="BBVC01000030">
    <property type="protein sequence ID" value="GAO98198.1"/>
    <property type="molecule type" value="Genomic_DNA"/>
</dbReference>
<dbReference type="STRING" id="1629334.Cva_00846"/>
<evidence type="ECO:0000313" key="6">
    <source>
        <dbReference type="Proteomes" id="UP000036771"/>
    </source>
</evidence>
<comment type="catalytic activity">
    <reaction evidence="4">
        <text>Hydrolysis of (1-&gt;4)-beta-linkages between N-acetylmuramic acid and N-acetyl-D-glucosamine residues in a peptidoglycan and between N-acetyl-D-glucosamine residues in chitodextrins.</text>
        <dbReference type="EC" id="3.2.1.17"/>
    </reaction>
</comment>
<dbReference type="Proteomes" id="UP000036771">
    <property type="component" value="Unassembled WGS sequence"/>
</dbReference>
<evidence type="ECO:0000256" key="3">
    <source>
        <dbReference type="ARBA" id="ARBA00023200"/>
    </source>
</evidence>
<dbReference type="InterPro" id="IPR051018">
    <property type="entry name" value="Bacteriophage_GH24"/>
</dbReference>
<keyword evidence="6" id="KW-1185">Reference proteome</keyword>
<dbReference type="AlphaFoldDB" id="A0A0K8MD99"/>
<protein>
    <recommendedName>
        <fullName evidence="4">Lysozyme</fullName>
        <ecNumber evidence="4">3.2.1.17</ecNumber>
    </recommendedName>
</protein>
<accession>A0A0K8MD99</accession>
<dbReference type="GO" id="GO:0003796">
    <property type="term" value="F:lysozyme activity"/>
    <property type="evidence" value="ECO:0007669"/>
    <property type="project" value="UniProtKB-EC"/>
</dbReference>
<dbReference type="EC" id="3.2.1.17" evidence="4"/>
<reference evidence="5 6" key="1">
    <citation type="submission" date="2015-03" db="EMBL/GenBank/DDBJ databases">
        <title>Caedibacter varicaedens, whole genome shotgun sequence.</title>
        <authorList>
            <person name="Suzuki H."/>
            <person name="Dapper A.L."/>
            <person name="Gibson A.K."/>
            <person name="Jackson C."/>
            <person name="Lee H."/>
            <person name="Pejaver V.R."/>
            <person name="Doak T."/>
            <person name="Lynch M."/>
        </authorList>
    </citation>
    <scope>NUCLEOTIDE SEQUENCE [LARGE SCALE GENOMIC DNA]</scope>
</reference>
<keyword evidence="4" id="KW-0326">Glycosidase</keyword>
<dbReference type="GO" id="GO:0031640">
    <property type="term" value="P:killing of cells of another organism"/>
    <property type="evidence" value="ECO:0007669"/>
    <property type="project" value="UniProtKB-KW"/>
</dbReference>
<proteinExistence type="inferred from homology"/>
<keyword evidence="3" id="KW-1035">Host cytoplasm</keyword>
<dbReference type="GO" id="GO:0042742">
    <property type="term" value="P:defense response to bacterium"/>
    <property type="evidence" value="ECO:0007669"/>
    <property type="project" value="UniProtKB-KW"/>
</dbReference>
<keyword evidence="2 4" id="KW-0081">Bacteriolytic enzyme</keyword>
<dbReference type="InterPro" id="IPR033907">
    <property type="entry name" value="Endolysin_autolysin"/>
</dbReference>
<dbReference type="InterPro" id="IPR023346">
    <property type="entry name" value="Lysozyme-like_dom_sf"/>
</dbReference>
<dbReference type="InterPro" id="IPR002196">
    <property type="entry name" value="Glyco_hydro_24"/>
</dbReference>
<dbReference type="OrthoDB" id="5327667at2"/>
<dbReference type="GO" id="GO:0016998">
    <property type="term" value="P:cell wall macromolecule catabolic process"/>
    <property type="evidence" value="ECO:0007669"/>
    <property type="project" value="InterPro"/>
</dbReference>
<dbReference type="PANTHER" id="PTHR38107">
    <property type="match status" value="1"/>
</dbReference>
<dbReference type="PANTHER" id="PTHR38107:SF3">
    <property type="entry name" value="LYSOZYME RRRD-RELATED"/>
    <property type="match status" value="1"/>
</dbReference>
<dbReference type="SUPFAM" id="SSF53955">
    <property type="entry name" value="Lysozyme-like"/>
    <property type="match status" value="1"/>
</dbReference>
<dbReference type="InterPro" id="IPR023347">
    <property type="entry name" value="Lysozyme_dom_sf"/>
</dbReference>
<dbReference type="Pfam" id="PF00959">
    <property type="entry name" value="Phage_lysozyme"/>
    <property type="match status" value="1"/>
</dbReference>
<dbReference type="CDD" id="cd00737">
    <property type="entry name" value="lyz_endolysin_autolysin"/>
    <property type="match status" value="1"/>
</dbReference>
<evidence type="ECO:0000256" key="1">
    <source>
        <dbReference type="ARBA" id="ARBA00022529"/>
    </source>
</evidence>
<evidence type="ECO:0000256" key="2">
    <source>
        <dbReference type="ARBA" id="ARBA00022638"/>
    </source>
</evidence>
<dbReference type="Gene3D" id="1.10.530.40">
    <property type="match status" value="1"/>
</dbReference>
<evidence type="ECO:0000313" key="5">
    <source>
        <dbReference type="EMBL" id="GAO98198.1"/>
    </source>
</evidence>
<organism evidence="5 6">
    <name type="scientific">Caedimonas varicaedens</name>
    <dbReference type="NCBI Taxonomy" id="1629334"/>
    <lineage>
        <taxon>Bacteria</taxon>
        <taxon>Pseudomonadati</taxon>
        <taxon>Pseudomonadota</taxon>
        <taxon>Alphaproteobacteria</taxon>
        <taxon>Holosporales</taxon>
        <taxon>Caedimonadaceae</taxon>
        <taxon>Caedimonas</taxon>
    </lineage>
</organism>
<comment type="caution">
    <text evidence="5">The sequence shown here is derived from an EMBL/GenBank/DDBJ whole genome shotgun (WGS) entry which is preliminary data.</text>
</comment>